<dbReference type="InterPro" id="IPR001590">
    <property type="entry name" value="Peptidase_M12B"/>
</dbReference>
<feature type="signal peptide" evidence="9">
    <location>
        <begin position="1"/>
        <end position="28"/>
    </location>
</feature>
<keyword evidence="9" id="KW-0732">Signal</keyword>
<evidence type="ECO:0000256" key="7">
    <source>
        <dbReference type="PROSITE-ProRule" id="PRU00276"/>
    </source>
</evidence>
<protein>
    <recommendedName>
        <fullName evidence="15">Disintegrin and metalloproteinase domain-containing protein 30</fullName>
    </recommendedName>
</protein>
<dbReference type="CDD" id="cd04269">
    <property type="entry name" value="ZnMc_adamalysin_II_like"/>
    <property type="match status" value="1"/>
</dbReference>
<keyword evidence="3" id="KW-1133">Transmembrane helix</keyword>
<dbReference type="SUPFAM" id="SSF57552">
    <property type="entry name" value="Blood coagulation inhibitor (disintegrin)"/>
    <property type="match status" value="1"/>
</dbReference>
<dbReference type="InterPro" id="IPR006586">
    <property type="entry name" value="ADAM_Cys-rich"/>
</dbReference>
<keyword evidence="2" id="KW-0812">Transmembrane</keyword>
<feature type="region of interest" description="Disordered" evidence="8">
    <location>
        <begin position="702"/>
        <end position="726"/>
    </location>
</feature>
<dbReference type="Gene3D" id="3.40.390.10">
    <property type="entry name" value="Collagenase (Catalytic Domain)"/>
    <property type="match status" value="1"/>
</dbReference>
<name>A0AA40HDT1_CNENI</name>
<dbReference type="InterPro" id="IPR024079">
    <property type="entry name" value="MetalloPept_cat_dom_sf"/>
</dbReference>
<keyword evidence="14" id="KW-1185">Reference proteome</keyword>
<dbReference type="PROSITE" id="PS50214">
    <property type="entry name" value="DISINTEGRIN_2"/>
    <property type="match status" value="1"/>
</dbReference>
<dbReference type="SMART" id="SM00050">
    <property type="entry name" value="DISIN"/>
    <property type="match status" value="1"/>
</dbReference>
<dbReference type="AlphaFoldDB" id="A0AA40HDT1"/>
<dbReference type="GO" id="GO:1990913">
    <property type="term" value="C:sperm head plasma membrane"/>
    <property type="evidence" value="ECO:0007669"/>
    <property type="project" value="TreeGrafter"/>
</dbReference>
<evidence type="ECO:0000259" key="12">
    <source>
        <dbReference type="PROSITE" id="PS50215"/>
    </source>
</evidence>
<evidence type="ECO:0000256" key="6">
    <source>
        <dbReference type="PROSITE-ProRule" id="PRU00076"/>
    </source>
</evidence>
<evidence type="ECO:0000256" key="2">
    <source>
        <dbReference type="ARBA" id="ARBA00022692"/>
    </source>
</evidence>
<evidence type="ECO:0000256" key="4">
    <source>
        <dbReference type="ARBA" id="ARBA00023136"/>
    </source>
</evidence>
<feature type="domain" description="EGF-like" evidence="10">
    <location>
        <begin position="622"/>
        <end position="655"/>
    </location>
</feature>
<proteinExistence type="predicted"/>
<dbReference type="Proteomes" id="UP001177744">
    <property type="component" value="Unassembled WGS sequence"/>
</dbReference>
<dbReference type="InterPro" id="IPR000742">
    <property type="entry name" value="EGF"/>
</dbReference>
<evidence type="ECO:0000259" key="10">
    <source>
        <dbReference type="PROSITE" id="PS50026"/>
    </source>
</evidence>
<sequence>MRSVRASVSQGQLLPVLVLALLLVDSLGEDFHSHPEWGSDSYEITIPRKLSFRGGEQGVTKRMSYLLQVQGRKHVLHLWPKRFLLPRHLQVFSYTEQGALVEDHPYIPRDCSYAGVVEGAEGSEATLSTCAGGLRGILKIDAQYYQMEPLRASSRFEHALYLLKDEGEFQDRISGFSEQMAQPDIMARRSDFADSFKHQRYLELAMIFDHERYLYMNSNLSQVIEDAILMSGVIDTYYQELSLRIHLKRVEVWTARSKVRHSHDKIASAVTQFIAYRRHVLNAVTPADWEHTYVQGNFSDRNSWHWGKVCGKEFVGSGCVIIDKTLLLPATWTAHEIGYSVGMERDTQYCQCRGKHSCIMGTGRSGFSNCSYNHYINYVRQSATCLTDIPGLGYVVKKCGNKIVEDDEECDCGSKEDCEEDHCCKPDCKFQRGATCSTGLCCHKLSLSSPGYVCREEENECDLAEYCNGTRVSAQMTRISMMAPRASMTPVGCWSTYMQCQHIFGSDAREAPAQCYEAVNLIGDQYGNCGVISVGNYKQCTKQNSLCGRVQCINVPTLPDLPDHTSVVATHLQSENLLCWGLGYHLAMVSTGIPDLGVIHDGTSCGEDRICWNRTCVETSILKVGCVPENCNDRGFCNNNRNCHCVNGWAPPFCEEEGYGGALTAGRPKNRVPFDVACCFVRHSVAFVLLRALIGDSLNLKQKTPPPTDTEINDPRQTEETPITKKPTKKVTWKLTSTGSHCMSREPITLVAWVTMEQRRGHGRILFQVGLLLCSTVLVEDFYPVYCLQSLH</sequence>
<reference evidence="13" key="1">
    <citation type="submission" date="2023-06" db="EMBL/GenBank/DDBJ databases">
        <title>Reference genome for the Northern bat (Eptesicus nilssonii), a most northern bat species.</title>
        <authorList>
            <person name="Laine V.N."/>
            <person name="Pulliainen A.T."/>
            <person name="Lilley T.M."/>
        </authorList>
    </citation>
    <scope>NUCLEOTIDE SEQUENCE</scope>
    <source>
        <strain evidence="13">BLF_Eptnil</strain>
        <tissue evidence="13">Kidney</tissue>
    </source>
</reference>
<evidence type="ECO:0000256" key="3">
    <source>
        <dbReference type="ARBA" id="ARBA00022989"/>
    </source>
</evidence>
<dbReference type="Gene3D" id="4.10.70.10">
    <property type="entry name" value="Disintegrin domain"/>
    <property type="match status" value="1"/>
</dbReference>
<evidence type="ECO:0000256" key="8">
    <source>
        <dbReference type="SAM" id="MobiDB-lite"/>
    </source>
</evidence>
<comment type="subcellular location">
    <subcellularLocation>
        <location evidence="1">Membrane</location>
        <topology evidence="1">Single-pass membrane protein</topology>
    </subcellularLocation>
</comment>
<feature type="domain" description="Disintegrin" evidence="11">
    <location>
        <begin position="396"/>
        <end position="470"/>
    </location>
</feature>
<dbReference type="PROSITE" id="PS01186">
    <property type="entry name" value="EGF_2"/>
    <property type="match status" value="1"/>
</dbReference>
<dbReference type="SMART" id="SM00608">
    <property type="entry name" value="ACR"/>
    <property type="match status" value="1"/>
</dbReference>
<evidence type="ECO:0000313" key="14">
    <source>
        <dbReference type="Proteomes" id="UP001177744"/>
    </source>
</evidence>
<keyword evidence="6" id="KW-0245">EGF-like domain</keyword>
<dbReference type="PANTHER" id="PTHR11905">
    <property type="entry name" value="ADAM A DISINTEGRIN AND METALLOPROTEASE DOMAIN"/>
    <property type="match status" value="1"/>
</dbReference>
<evidence type="ECO:0000256" key="5">
    <source>
        <dbReference type="ARBA" id="ARBA00023157"/>
    </source>
</evidence>
<dbReference type="Pfam" id="PF01562">
    <property type="entry name" value="Pep_M12B_propep"/>
    <property type="match status" value="1"/>
</dbReference>
<dbReference type="PROSITE" id="PS50026">
    <property type="entry name" value="EGF_3"/>
    <property type="match status" value="1"/>
</dbReference>
<dbReference type="GO" id="GO:0008584">
    <property type="term" value="P:male gonad development"/>
    <property type="evidence" value="ECO:0007669"/>
    <property type="project" value="TreeGrafter"/>
</dbReference>
<evidence type="ECO:0008006" key="15">
    <source>
        <dbReference type="Google" id="ProtNLM"/>
    </source>
</evidence>
<dbReference type="InterPro" id="IPR036436">
    <property type="entry name" value="Disintegrin_dom_sf"/>
</dbReference>
<accession>A0AA40HDT1</accession>
<comment type="caution">
    <text evidence="13">The sequence shown here is derived from an EMBL/GenBank/DDBJ whole genome shotgun (WGS) entry which is preliminary data.</text>
</comment>
<dbReference type="PROSITE" id="PS50215">
    <property type="entry name" value="ADAM_MEPRO"/>
    <property type="match status" value="1"/>
</dbReference>
<dbReference type="PANTHER" id="PTHR11905:SF148">
    <property type="entry name" value="DISINTEGRIN AND METALLOPROTEINASE DOMAIN-CONTAINING PROTEIN 30"/>
    <property type="match status" value="1"/>
</dbReference>
<feature type="compositionally biased region" description="Basic and acidic residues" evidence="8">
    <location>
        <begin position="713"/>
        <end position="723"/>
    </location>
</feature>
<dbReference type="GO" id="GO:0006508">
    <property type="term" value="P:proteolysis"/>
    <property type="evidence" value="ECO:0007669"/>
    <property type="project" value="InterPro"/>
</dbReference>
<feature type="domain" description="Peptidase M12B" evidence="12">
    <location>
        <begin position="200"/>
        <end position="390"/>
    </location>
</feature>
<evidence type="ECO:0000256" key="9">
    <source>
        <dbReference type="SAM" id="SignalP"/>
    </source>
</evidence>
<evidence type="ECO:0000313" key="13">
    <source>
        <dbReference type="EMBL" id="KAK1328992.1"/>
    </source>
</evidence>
<dbReference type="Pfam" id="PF08516">
    <property type="entry name" value="ADAM_CR"/>
    <property type="match status" value="1"/>
</dbReference>
<dbReference type="Pfam" id="PF00200">
    <property type="entry name" value="Disintegrin"/>
    <property type="match status" value="1"/>
</dbReference>
<keyword evidence="5 6" id="KW-1015">Disulfide bond</keyword>
<keyword evidence="4" id="KW-0472">Membrane</keyword>
<dbReference type="InterPro" id="IPR002870">
    <property type="entry name" value="Peptidase_M12B_N"/>
</dbReference>
<comment type="caution">
    <text evidence="6">Lacks conserved residue(s) required for the propagation of feature annotation.</text>
</comment>
<dbReference type="FunFam" id="4.10.70.10:FF:000001">
    <property type="entry name" value="Disintegrin and metalloproteinase domain-containing protein 22"/>
    <property type="match status" value="1"/>
</dbReference>
<dbReference type="SUPFAM" id="SSF55486">
    <property type="entry name" value="Metalloproteases ('zincins'), catalytic domain"/>
    <property type="match status" value="1"/>
</dbReference>
<dbReference type="InterPro" id="IPR034027">
    <property type="entry name" value="Reprolysin_adamalysin"/>
</dbReference>
<feature type="chain" id="PRO_5041426987" description="Disintegrin and metalloproteinase domain-containing protein 30" evidence="9">
    <location>
        <begin position="29"/>
        <end position="792"/>
    </location>
</feature>
<dbReference type="GO" id="GO:0004222">
    <property type="term" value="F:metalloendopeptidase activity"/>
    <property type="evidence" value="ECO:0007669"/>
    <property type="project" value="InterPro"/>
</dbReference>
<evidence type="ECO:0000256" key="1">
    <source>
        <dbReference type="ARBA" id="ARBA00004167"/>
    </source>
</evidence>
<evidence type="ECO:0000259" key="11">
    <source>
        <dbReference type="PROSITE" id="PS50214"/>
    </source>
</evidence>
<feature type="disulfide bond" evidence="6">
    <location>
        <begin position="645"/>
        <end position="654"/>
    </location>
</feature>
<dbReference type="GO" id="GO:0009897">
    <property type="term" value="C:external side of plasma membrane"/>
    <property type="evidence" value="ECO:0007669"/>
    <property type="project" value="TreeGrafter"/>
</dbReference>
<dbReference type="InterPro" id="IPR001762">
    <property type="entry name" value="Disintegrin_dom"/>
</dbReference>
<dbReference type="Pfam" id="PF01421">
    <property type="entry name" value="Reprolysin"/>
    <property type="match status" value="1"/>
</dbReference>
<organism evidence="13 14">
    <name type="scientific">Cnephaeus nilssonii</name>
    <name type="common">Northern bat</name>
    <name type="synonym">Eptesicus nilssonii</name>
    <dbReference type="NCBI Taxonomy" id="3371016"/>
    <lineage>
        <taxon>Eukaryota</taxon>
        <taxon>Metazoa</taxon>
        <taxon>Chordata</taxon>
        <taxon>Craniata</taxon>
        <taxon>Vertebrata</taxon>
        <taxon>Euteleostomi</taxon>
        <taxon>Mammalia</taxon>
        <taxon>Eutheria</taxon>
        <taxon>Laurasiatheria</taxon>
        <taxon>Chiroptera</taxon>
        <taxon>Yangochiroptera</taxon>
        <taxon>Vespertilionidae</taxon>
        <taxon>Cnephaeus</taxon>
    </lineage>
</organism>
<feature type="active site" evidence="7">
    <location>
        <position position="336"/>
    </location>
</feature>
<gene>
    <name evidence="13" type="ORF">QTO34_011163</name>
</gene>
<dbReference type="EMBL" id="JAULJE010000022">
    <property type="protein sequence ID" value="KAK1328992.1"/>
    <property type="molecule type" value="Genomic_DNA"/>
</dbReference>